<feature type="domain" description="GTP-binding protein LepA C-terminal" evidence="11">
    <location>
        <begin position="24"/>
        <end position="130"/>
    </location>
</feature>
<keyword evidence="3" id="KW-0378">Hydrolase</keyword>
<dbReference type="GO" id="GO:0003746">
    <property type="term" value="F:translation elongation factor activity"/>
    <property type="evidence" value="ECO:0007669"/>
    <property type="project" value="UniProtKB-KW"/>
</dbReference>
<keyword evidence="5" id="KW-0342">GTP-binding</keyword>
<gene>
    <name evidence="12" type="ORF">GX397_08505</name>
</gene>
<dbReference type="PANTHER" id="PTHR43512:SF4">
    <property type="entry name" value="TRANSLATION FACTOR GUF1 HOMOLOG, CHLOROPLASTIC"/>
    <property type="match status" value="1"/>
</dbReference>
<evidence type="ECO:0000256" key="4">
    <source>
        <dbReference type="ARBA" id="ARBA00022917"/>
    </source>
</evidence>
<organism evidence="12 13">
    <name type="scientific">Acetomicrobium hydrogeniformans</name>
    <dbReference type="NCBI Taxonomy" id="649746"/>
    <lineage>
        <taxon>Bacteria</taxon>
        <taxon>Thermotogati</taxon>
        <taxon>Synergistota</taxon>
        <taxon>Synergistia</taxon>
        <taxon>Synergistales</taxon>
        <taxon>Acetomicrobiaceae</taxon>
        <taxon>Acetomicrobium</taxon>
    </lineage>
</organism>
<evidence type="ECO:0000256" key="1">
    <source>
        <dbReference type="ARBA" id="ARBA00022475"/>
    </source>
</evidence>
<evidence type="ECO:0000313" key="12">
    <source>
        <dbReference type="EMBL" id="HHZ05071.1"/>
    </source>
</evidence>
<evidence type="ECO:0000259" key="11">
    <source>
        <dbReference type="Pfam" id="PF06421"/>
    </source>
</evidence>
<evidence type="ECO:0000256" key="6">
    <source>
        <dbReference type="ARBA" id="ARBA00023136"/>
    </source>
</evidence>
<dbReference type="GO" id="GO:0016787">
    <property type="term" value="F:hydrolase activity"/>
    <property type="evidence" value="ECO:0007669"/>
    <property type="project" value="UniProtKB-KW"/>
</dbReference>
<dbReference type="InterPro" id="IPR013842">
    <property type="entry name" value="LepA_CTD"/>
</dbReference>
<accession>A0A7V7BYX4</accession>
<dbReference type="Pfam" id="PF06421">
    <property type="entry name" value="LepA_C"/>
    <property type="match status" value="1"/>
</dbReference>
<dbReference type="AlphaFoldDB" id="A0A7V7BYX4"/>
<comment type="similarity">
    <text evidence="9">Belongs to the GTP-binding elongation factor family. LepA subfamily.</text>
</comment>
<keyword evidence="6" id="KW-0472">Membrane</keyword>
<sequence>GYASIDYEQIGYRKSDLVKVDILIHGEPVDAFSFICHKDDAYKRALGVIKKLKELIPRQLFEVAIQASIGSRVIARENVKPLRKNVLAKCYGGDVTRKRKLLEKQKEGKEKMKMIGRVQIPQEAFLAFLQANEEE</sequence>
<evidence type="ECO:0000313" key="13">
    <source>
        <dbReference type="Proteomes" id="UP000525027"/>
    </source>
</evidence>
<name>A0A7V7BYX4_9BACT</name>
<dbReference type="GO" id="GO:0045727">
    <property type="term" value="P:positive regulation of translation"/>
    <property type="evidence" value="ECO:0007669"/>
    <property type="project" value="TreeGrafter"/>
</dbReference>
<dbReference type="PANTHER" id="PTHR43512">
    <property type="entry name" value="TRANSLATION FACTOR GUF1-RELATED"/>
    <property type="match status" value="1"/>
</dbReference>
<keyword evidence="12" id="KW-0251">Elongation factor</keyword>
<evidence type="ECO:0000256" key="7">
    <source>
        <dbReference type="ARBA" id="ARBA00050293"/>
    </source>
</evidence>
<comment type="function">
    <text evidence="8">Required for accurate and efficient protein synthesis under certain stress conditions. May act as a fidelity factor of the translation reaction, by catalyzing a one-codon backward translocation of tRNAs on improperly translocated ribosomes. Back-translocation proceeds from a post-translocation (POST) complex to a pre-translocation (PRE) complex, thus giving elongation factor G a second chance to translocate the tRNAs correctly. Binds to ribosomes in a GTP-dependent manner.</text>
</comment>
<reference evidence="12 13" key="1">
    <citation type="journal article" date="2020" name="Biotechnol. Biofuels">
        <title>New insights from the biogas microbiome by comprehensive genome-resolved metagenomics of nearly 1600 species originating from multiple anaerobic digesters.</title>
        <authorList>
            <person name="Campanaro S."/>
            <person name="Treu L."/>
            <person name="Rodriguez-R L.M."/>
            <person name="Kovalovszki A."/>
            <person name="Ziels R.M."/>
            <person name="Maus I."/>
            <person name="Zhu X."/>
            <person name="Kougias P.G."/>
            <person name="Basile A."/>
            <person name="Luo G."/>
            <person name="Schluter A."/>
            <person name="Konstantinidis K.T."/>
            <person name="Angelidaki I."/>
        </authorList>
    </citation>
    <scope>NUCLEOTIDE SEQUENCE [LARGE SCALE GENOMIC DNA]</scope>
    <source>
        <strain evidence="12">AS25fmACSIPFO_94</strain>
    </source>
</reference>
<evidence type="ECO:0000256" key="8">
    <source>
        <dbReference type="ARBA" id="ARBA00057626"/>
    </source>
</evidence>
<keyword evidence="2" id="KW-0547">Nucleotide-binding</keyword>
<dbReference type="EMBL" id="DURU01000153">
    <property type="protein sequence ID" value="HHZ05071.1"/>
    <property type="molecule type" value="Genomic_DNA"/>
</dbReference>
<dbReference type="GO" id="GO:0043022">
    <property type="term" value="F:ribosome binding"/>
    <property type="evidence" value="ECO:0007669"/>
    <property type="project" value="TreeGrafter"/>
</dbReference>
<keyword evidence="4" id="KW-0648">Protein biosynthesis</keyword>
<evidence type="ECO:0000256" key="3">
    <source>
        <dbReference type="ARBA" id="ARBA00022801"/>
    </source>
</evidence>
<dbReference type="FunFam" id="3.30.70.2570:FF:000001">
    <property type="entry name" value="Translation factor GUF1, mitochondrial"/>
    <property type="match status" value="1"/>
</dbReference>
<dbReference type="Gene3D" id="3.30.70.2570">
    <property type="entry name" value="Elongation factor 4, C-terminal domain"/>
    <property type="match status" value="1"/>
</dbReference>
<evidence type="ECO:0000256" key="10">
    <source>
        <dbReference type="ARBA" id="ARBA00066744"/>
    </source>
</evidence>
<proteinExistence type="inferred from homology"/>
<protein>
    <recommendedName>
        <fullName evidence="10">elongation factor 4</fullName>
        <ecNumber evidence="10">3.6.5.n1</ecNumber>
    </recommendedName>
</protein>
<feature type="non-terminal residue" evidence="12">
    <location>
        <position position="1"/>
    </location>
</feature>
<evidence type="ECO:0000256" key="2">
    <source>
        <dbReference type="ARBA" id="ARBA00022741"/>
    </source>
</evidence>
<evidence type="ECO:0000256" key="5">
    <source>
        <dbReference type="ARBA" id="ARBA00023134"/>
    </source>
</evidence>
<dbReference type="EC" id="3.6.5.n1" evidence="10"/>
<evidence type="ECO:0000256" key="9">
    <source>
        <dbReference type="ARBA" id="ARBA00061052"/>
    </source>
</evidence>
<dbReference type="InterPro" id="IPR006297">
    <property type="entry name" value="EF-4"/>
</dbReference>
<comment type="catalytic activity">
    <reaction evidence="7">
        <text>GTP + H2O = GDP + phosphate + H(+)</text>
        <dbReference type="Rhea" id="RHEA:19669"/>
        <dbReference type="ChEBI" id="CHEBI:15377"/>
        <dbReference type="ChEBI" id="CHEBI:15378"/>
        <dbReference type="ChEBI" id="CHEBI:37565"/>
        <dbReference type="ChEBI" id="CHEBI:43474"/>
        <dbReference type="ChEBI" id="CHEBI:58189"/>
        <dbReference type="EC" id="3.6.5.n1"/>
    </reaction>
</comment>
<dbReference type="InterPro" id="IPR038363">
    <property type="entry name" value="LepA_C_sf"/>
</dbReference>
<dbReference type="GO" id="GO:0005525">
    <property type="term" value="F:GTP binding"/>
    <property type="evidence" value="ECO:0007669"/>
    <property type="project" value="UniProtKB-KW"/>
</dbReference>
<comment type="caution">
    <text evidence="12">The sequence shown here is derived from an EMBL/GenBank/DDBJ whole genome shotgun (WGS) entry which is preliminary data.</text>
</comment>
<keyword evidence="1" id="KW-1003">Cell membrane</keyword>
<dbReference type="Proteomes" id="UP000525027">
    <property type="component" value="Unassembled WGS sequence"/>
</dbReference>